<dbReference type="Gene3D" id="3.40.50.720">
    <property type="entry name" value="NAD(P)-binding Rossmann-like Domain"/>
    <property type="match status" value="1"/>
</dbReference>
<dbReference type="NCBIfam" id="NF005111">
    <property type="entry name" value="PRK06545.2-3"/>
    <property type="match status" value="1"/>
</dbReference>
<dbReference type="SUPFAM" id="SSF48179">
    <property type="entry name" value="6-phosphogluconate dehydrogenase C-terminal domain-like"/>
    <property type="match status" value="1"/>
</dbReference>
<dbReference type="PANTHER" id="PTHR21363:SF0">
    <property type="entry name" value="PREPHENATE DEHYDROGENASE [NADP(+)]"/>
    <property type="match status" value="1"/>
</dbReference>
<evidence type="ECO:0000313" key="6">
    <source>
        <dbReference type="EMBL" id="MFC4059998.1"/>
    </source>
</evidence>
<proteinExistence type="inferred from homology"/>
<dbReference type="EMBL" id="JBHSBM010000017">
    <property type="protein sequence ID" value="MFC4059998.1"/>
    <property type="molecule type" value="Genomic_DNA"/>
</dbReference>
<dbReference type="Proteomes" id="UP001595850">
    <property type="component" value="Unassembled WGS sequence"/>
</dbReference>
<evidence type="ECO:0000313" key="7">
    <source>
        <dbReference type="Proteomes" id="UP001595850"/>
    </source>
</evidence>
<evidence type="ECO:0000256" key="3">
    <source>
        <dbReference type="ARBA" id="ARBA00023141"/>
    </source>
</evidence>
<accession>A0ABV8IBV4</accession>
<sequence>MREHVPGGHMSGLESVLVVGTGLIGTSIALALREHGVTVYLTDRDPAAVRLASELGAGIEWTPGRPADLPADAVWHPGRPVDLAIVAVPPPVVAGRLAELQRAGAARFYTDVASVKALPIRQARELGCDLSVYAAGHPLAGRERSGPAAARADLFLGRPWALCPAEETSPDAVEVLRALVKLCGGEAVEVDAVEHDRAVALVSHAPHVAAAAVAARLADAPAAALGLAGQGVRDVTRIAAGDPDLWTGILSGNALPVAEVLEELAADLAAAAAGLRAATSPGGAPETAGDAAPESSAMGTVTGLLQRGVAGTGRIPGKHGGPARAYATVQVIIGDRPGELARLFQVAQAAGVNIEDVRLEHAPGLPLGAADLSVQPEAVEALTQALRAHGWHLP</sequence>
<dbReference type="InterPro" id="IPR046826">
    <property type="entry name" value="PDH_N"/>
</dbReference>
<dbReference type="SUPFAM" id="SSF55021">
    <property type="entry name" value="ACT-like"/>
    <property type="match status" value="1"/>
</dbReference>
<feature type="domain" description="Prephenate/arogenate dehydrogenase" evidence="5">
    <location>
        <begin position="14"/>
        <end position="309"/>
    </location>
</feature>
<name>A0ABV8IBV4_9ACTN</name>
<reference evidence="7" key="1">
    <citation type="journal article" date="2019" name="Int. J. Syst. Evol. Microbiol.">
        <title>The Global Catalogue of Microorganisms (GCM) 10K type strain sequencing project: providing services to taxonomists for standard genome sequencing and annotation.</title>
        <authorList>
            <consortium name="The Broad Institute Genomics Platform"/>
            <consortium name="The Broad Institute Genome Sequencing Center for Infectious Disease"/>
            <person name="Wu L."/>
            <person name="Ma J."/>
        </authorList>
    </citation>
    <scope>NUCLEOTIDE SEQUENCE [LARGE SCALE GENOMIC DNA]</scope>
    <source>
        <strain evidence="7">TBRC 4489</strain>
    </source>
</reference>
<dbReference type="Gene3D" id="1.10.3660.10">
    <property type="entry name" value="6-phosphogluconate dehydrogenase C-terminal like domain"/>
    <property type="match status" value="1"/>
</dbReference>
<keyword evidence="2 6" id="KW-0560">Oxidoreductase</keyword>
<evidence type="ECO:0000259" key="5">
    <source>
        <dbReference type="PROSITE" id="PS51176"/>
    </source>
</evidence>
<comment type="similarity">
    <text evidence="1">Belongs to the prephenate/arogenate dehydrogenase family.</text>
</comment>
<keyword evidence="3" id="KW-0057">Aromatic amino acid biosynthesis</keyword>
<dbReference type="Gene3D" id="3.30.70.260">
    <property type="match status" value="1"/>
</dbReference>
<dbReference type="SUPFAM" id="SSF51735">
    <property type="entry name" value="NAD(P)-binding Rossmann-fold domains"/>
    <property type="match status" value="1"/>
</dbReference>
<dbReference type="InterPro" id="IPR046825">
    <property type="entry name" value="PDH_C"/>
</dbReference>
<gene>
    <name evidence="6" type="ORF">ACFOWE_16960</name>
</gene>
<dbReference type="InterPro" id="IPR008927">
    <property type="entry name" value="6-PGluconate_DH-like_C_sf"/>
</dbReference>
<dbReference type="PROSITE" id="PS51176">
    <property type="entry name" value="PDH_ADH"/>
    <property type="match status" value="1"/>
</dbReference>
<dbReference type="InterPro" id="IPR045865">
    <property type="entry name" value="ACT-like_dom_sf"/>
</dbReference>
<organism evidence="6 7">
    <name type="scientific">Planomonospora corallina</name>
    <dbReference type="NCBI Taxonomy" id="1806052"/>
    <lineage>
        <taxon>Bacteria</taxon>
        <taxon>Bacillati</taxon>
        <taxon>Actinomycetota</taxon>
        <taxon>Actinomycetes</taxon>
        <taxon>Streptosporangiales</taxon>
        <taxon>Streptosporangiaceae</taxon>
        <taxon>Planomonospora</taxon>
    </lineage>
</organism>
<dbReference type="Pfam" id="PF20463">
    <property type="entry name" value="PDH_C"/>
    <property type="match status" value="1"/>
</dbReference>
<dbReference type="InterPro" id="IPR003099">
    <property type="entry name" value="Prephen_DH"/>
</dbReference>
<comment type="pathway">
    <text evidence="4">Amino-acid biosynthesis.</text>
</comment>
<evidence type="ECO:0000256" key="4">
    <source>
        <dbReference type="ARBA" id="ARBA00029440"/>
    </source>
</evidence>
<evidence type="ECO:0000256" key="2">
    <source>
        <dbReference type="ARBA" id="ARBA00023002"/>
    </source>
</evidence>
<keyword evidence="3" id="KW-0028">Amino-acid biosynthesis</keyword>
<dbReference type="NCBIfam" id="NF005112">
    <property type="entry name" value="PRK06545.2-4"/>
    <property type="match status" value="1"/>
</dbReference>
<dbReference type="InterPro" id="IPR036291">
    <property type="entry name" value="NAD(P)-bd_dom_sf"/>
</dbReference>
<dbReference type="InterPro" id="IPR050812">
    <property type="entry name" value="Preph/Arog_dehydrog"/>
</dbReference>
<comment type="caution">
    <text evidence="6">The sequence shown here is derived from an EMBL/GenBank/DDBJ whole genome shotgun (WGS) entry which is preliminary data.</text>
</comment>
<evidence type="ECO:0000256" key="1">
    <source>
        <dbReference type="ARBA" id="ARBA00007964"/>
    </source>
</evidence>
<dbReference type="RefSeq" id="WP_377288748.1">
    <property type="nucleotide sequence ID" value="NZ_JBHSBM010000017.1"/>
</dbReference>
<dbReference type="Pfam" id="PF02153">
    <property type="entry name" value="PDH_N"/>
    <property type="match status" value="1"/>
</dbReference>
<dbReference type="EC" id="1.3.1.12" evidence="6"/>
<dbReference type="GO" id="GO:0008977">
    <property type="term" value="F:prephenate dehydrogenase (NAD+) activity"/>
    <property type="evidence" value="ECO:0007669"/>
    <property type="project" value="UniProtKB-EC"/>
</dbReference>
<dbReference type="PANTHER" id="PTHR21363">
    <property type="entry name" value="PREPHENATE DEHYDROGENASE"/>
    <property type="match status" value="1"/>
</dbReference>
<protein>
    <submittedName>
        <fullName evidence="6">Prephenate dehydrogenase</fullName>
        <ecNumber evidence="6">1.3.1.12</ecNumber>
    </submittedName>
</protein>
<keyword evidence="7" id="KW-1185">Reference proteome</keyword>